<accession>I7HBN0</accession>
<proteinExistence type="predicted"/>
<feature type="transmembrane region" description="Helical" evidence="1">
    <location>
        <begin position="6"/>
        <end position="24"/>
    </location>
</feature>
<feature type="transmembrane region" description="Helical" evidence="1">
    <location>
        <begin position="45"/>
        <end position="68"/>
    </location>
</feature>
<dbReference type="EMBL" id="AB697990">
    <property type="protein sequence ID" value="BAM29338.1"/>
    <property type="molecule type" value="Genomic_DNA"/>
</dbReference>
<evidence type="ECO:0000313" key="2">
    <source>
        <dbReference type="EMBL" id="BAM29338.1"/>
    </source>
</evidence>
<evidence type="ECO:0000256" key="1">
    <source>
        <dbReference type="SAM" id="Phobius"/>
    </source>
</evidence>
<keyword evidence="1" id="KW-1133">Transmembrane helix</keyword>
<keyword evidence="1" id="KW-0472">Membrane</keyword>
<dbReference type="AlphaFoldDB" id="I7HBN0"/>
<organism evidence="2">
    <name type="scientific">Lentinula edodes</name>
    <name type="common">Shiitake mushroom</name>
    <name type="synonym">Lentinus edodes</name>
    <dbReference type="NCBI Taxonomy" id="5353"/>
    <lineage>
        <taxon>Eukaryota</taxon>
        <taxon>Fungi</taxon>
        <taxon>Dikarya</taxon>
        <taxon>Basidiomycota</taxon>
        <taxon>Agaricomycotina</taxon>
        <taxon>Agaricomycetes</taxon>
        <taxon>Agaricomycetidae</taxon>
        <taxon>Agaricales</taxon>
        <taxon>Marasmiineae</taxon>
        <taxon>Omphalotaceae</taxon>
        <taxon>Lentinula</taxon>
    </lineage>
</organism>
<keyword evidence="2" id="KW-0496">Mitochondrion</keyword>
<protein>
    <submittedName>
        <fullName evidence="2">Uncharacterized protein</fullName>
    </submittedName>
</protein>
<sequence length="306" mass="33978">MLLIPINFLSLFSFVSFLILDYLIKNSYLGNSIKKKYSKFIDLNYFYIVFILTGIVFFILMLFSYLGVSLFCFDNSSFDMDLFKFTGDTGINNNTVKSDGIGIVNINHHNLSVSIPSSSLNNLAAAASVASGGGLALKVVQQIPVGQGVKAAAGVATLLGSQALTLGVSKILNSNNSNNNDNTKQLINWFDGLSNNNLNFISNLKDNNVMFNDFPLNLLPEINQLATAELMFLFIILNIFIVKYITSLDYNKYIPKNKAGNIFKIIISRYIILWSNSVKVLLIVSWIGLFICVIGSKIFLYYVLNS</sequence>
<feature type="transmembrane region" description="Helical" evidence="1">
    <location>
        <begin position="280"/>
        <end position="304"/>
    </location>
</feature>
<name>I7HBN0_LENED</name>
<keyword evidence="1" id="KW-0812">Transmembrane</keyword>
<geneLocation type="mitochondrion" evidence="2"/>
<feature type="transmembrane region" description="Helical" evidence="1">
    <location>
        <begin position="225"/>
        <end position="246"/>
    </location>
</feature>
<reference evidence="2" key="1">
    <citation type="submission" date="2012-02" db="EMBL/GenBank/DDBJ databases">
        <title>The mitochondrial genome of the Basidiomycete Lentinula edodes (shiitake mushroom).</title>
        <authorList>
            <person name="Babasaki K."/>
            <person name="Miyazaki Y."/>
        </authorList>
    </citation>
    <scope>NUCLEOTIDE SEQUENCE</scope>
    <source>
        <strain evidence="2">AkiyamaA567_pro_pm_17</strain>
    </source>
</reference>